<dbReference type="RefSeq" id="WP_187525675.1">
    <property type="nucleotide sequence ID" value="NZ_JACRTA010000004.1"/>
</dbReference>
<dbReference type="Proteomes" id="UP000610862">
    <property type="component" value="Unassembled WGS sequence"/>
</dbReference>
<evidence type="ECO:0000313" key="1">
    <source>
        <dbReference type="EMBL" id="MBC8569189.1"/>
    </source>
</evidence>
<name>A0A926I5S2_9FIRM</name>
<keyword evidence="2" id="KW-1185">Reference proteome</keyword>
<organism evidence="1 2">
    <name type="scientific">Lentihominibacter hominis</name>
    <dbReference type="NCBI Taxonomy" id="2763645"/>
    <lineage>
        <taxon>Bacteria</taxon>
        <taxon>Bacillati</taxon>
        <taxon>Bacillota</taxon>
        <taxon>Clostridia</taxon>
        <taxon>Peptostreptococcales</taxon>
        <taxon>Anaerovoracaceae</taxon>
        <taxon>Lentihominibacter</taxon>
    </lineage>
</organism>
<reference evidence="1" key="1">
    <citation type="submission" date="2020-08" db="EMBL/GenBank/DDBJ databases">
        <title>Genome public.</title>
        <authorList>
            <person name="Liu C."/>
            <person name="Sun Q."/>
        </authorList>
    </citation>
    <scope>NUCLEOTIDE SEQUENCE</scope>
    <source>
        <strain evidence="1">NSJ-24</strain>
    </source>
</reference>
<gene>
    <name evidence="1" type="ORF">H8692_10510</name>
</gene>
<dbReference type="AlphaFoldDB" id="A0A926I5S2"/>
<sequence length="104" mass="12316">MLREMEELIKKIRPSDGVSKIVWCSGIAEDKKCRDFFFDIDIVNVTGIDITVQSKKSALTYIMFTAYIMNIQYEYFSKRSFLQYNLQYREPYLHCRVHIASSII</sequence>
<accession>A0A926I5S2</accession>
<protein>
    <submittedName>
        <fullName evidence="1">Uncharacterized protein</fullName>
    </submittedName>
</protein>
<comment type="caution">
    <text evidence="1">The sequence shown here is derived from an EMBL/GenBank/DDBJ whole genome shotgun (WGS) entry which is preliminary data.</text>
</comment>
<dbReference type="EMBL" id="JACRTA010000004">
    <property type="protein sequence ID" value="MBC8569189.1"/>
    <property type="molecule type" value="Genomic_DNA"/>
</dbReference>
<proteinExistence type="predicted"/>
<evidence type="ECO:0000313" key="2">
    <source>
        <dbReference type="Proteomes" id="UP000610862"/>
    </source>
</evidence>